<sequence>MMIGEPKTISTNWTLDRHCNPEQKEQLATEGGYLSNLDARMMRSLTGVAVGISRATNFLPITRLLVTMSLCFTMRLQKRSPLQFHPMAFVQILKLLYLYIGMSQTLDIKLNLKLRKEGLKKLWSIRDESKMRLNRKYLAERHKKAKRTIPEKHSDDDQDVHRQLNHCKQLGIMVLSILEPLTQKNGFPNGLEGVPVNTTDKAAQMTGLAIDIPEDGVLFNWQTGRKGIRQKSSAKLIETNYQS</sequence>
<dbReference type="Proteomes" id="UP000585474">
    <property type="component" value="Unassembled WGS sequence"/>
</dbReference>
<dbReference type="GO" id="GO:0016787">
    <property type="term" value="F:hydrolase activity"/>
    <property type="evidence" value="ECO:0007669"/>
    <property type="project" value="UniProtKB-KW"/>
</dbReference>
<dbReference type="AlphaFoldDB" id="A0A7J0F2L5"/>
<dbReference type="EMBL" id="BJWL01000008">
    <property type="protein sequence ID" value="GFY92922.1"/>
    <property type="molecule type" value="Genomic_DNA"/>
</dbReference>
<gene>
    <name evidence="1" type="ORF">Acr_08g0013180</name>
</gene>
<accession>A0A7J0F2L5</accession>
<keyword evidence="1" id="KW-0378">Hydrolase</keyword>
<proteinExistence type="predicted"/>
<evidence type="ECO:0000313" key="1">
    <source>
        <dbReference type="EMBL" id="GFY92922.1"/>
    </source>
</evidence>
<comment type="caution">
    <text evidence="1">The sequence shown here is derived from an EMBL/GenBank/DDBJ whole genome shotgun (WGS) entry which is preliminary data.</text>
</comment>
<organism evidence="1 2">
    <name type="scientific">Actinidia rufa</name>
    <dbReference type="NCBI Taxonomy" id="165716"/>
    <lineage>
        <taxon>Eukaryota</taxon>
        <taxon>Viridiplantae</taxon>
        <taxon>Streptophyta</taxon>
        <taxon>Embryophyta</taxon>
        <taxon>Tracheophyta</taxon>
        <taxon>Spermatophyta</taxon>
        <taxon>Magnoliopsida</taxon>
        <taxon>eudicotyledons</taxon>
        <taxon>Gunneridae</taxon>
        <taxon>Pentapetalae</taxon>
        <taxon>asterids</taxon>
        <taxon>Ericales</taxon>
        <taxon>Actinidiaceae</taxon>
        <taxon>Actinidia</taxon>
    </lineage>
</organism>
<keyword evidence="2" id="KW-1185">Reference proteome</keyword>
<reference evidence="1 2" key="1">
    <citation type="submission" date="2019-07" db="EMBL/GenBank/DDBJ databases">
        <title>De Novo Assembly of kiwifruit Actinidia rufa.</title>
        <authorList>
            <person name="Sugita-Konishi S."/>
            <person name="Sato K."/>
            <person name="Mori E."/>
            <person name="Abe Y."/>
            <person name="Kisaki G."/>
            <person name="Hamano K."/>
            <person name="Suezawa K."/>
            <person name="Otani M."/>
            <person name="Fukuda T."/>
            <person name="Manabe T."/>
            <person name="Gomi K."/>
            <person name="Tabuchi M."/>
            <person name="Akimitsu K."/>
            <person name="Kataoka I."/>
        </authorList>
    </citation>
    <scope>NUCLEOTIDE SEQUENCE [LARGE SCALE GENOMIC DNA]</scope>
    <source>
        <strain evidence="2">cv. Fuchu</strain>
    </source>
</reference>
<name>A0A7J0F2L5_9ERIC</name>
<evidence type="ECO:0000313" key="2">
    <source>
        <dbReference type="Proteomes" id="UP000585474"/>
    </source>
</evidence>
<protein>
    <submittedName>
        <fullName evidence="1">Ubiquitin carboxyl-terminal hydrolase-related protein</fullName>
    </submittedName>
</protein>